<accession>A0A0E9VFH3</accession>
<reference evidence="1" key="1">
    <citation type="submission" date="2014-11" db="EMBL/GenBank/DDBJ databases">
        <authorList>
            <person name="Amaro Gonzalez C."/>
        </authorList>
    </citation>
    <scope>NUCLEOTIDE SEQUENCE</scope>
</reference>
<proteinExistence type="predicted"/>
<sequence length="78" mass="8760">MTTLAGIDRRLTVLIRVFNQDTQLLHTQLDARAVIGHPRGEGDQHCIPTDKHQSGPLHTNCLFRFKSSKAEPETRVAN</sequence>
<protein>
    <submittedName>
        <fullName evidence="1">Uncharacterized protein</fullName>
    </submittedName>
</protein>
<dbReference type="EMBL" id="GBXM01031841">
    <property type="protein sequence ID" value="JAH76736.1"/>
    <property type="molecule type" value="Transcribed_RNA"/>
</dbReference>
<name>A0A0E9VFH3_ANGAN</name>
<dbReference type="AlphaFoldDB" id="A0A0E9VFH3"/>
<reference evidence="1" key="2">
    <citation type="journal article" date="2015" name="Fish Shellfish Immunol.">
        <title>Early steps in the European eel (Anguilla anguilla)-Vibrio vulnificus interaction in the gills: Role of the RtxA13 toxin.</title>
        <authorList>
            <person name="Callol A."/>
            <person name="Pajuelo D."/>
            <person name="Ebbesson L."/>
            <person name="Teles M."/>
            <person name="MacKenzie S."/>
            <person name="Amaro C."/>
        </authorList>
    </citation>
    <scope>NUCLEOTIDE SEQUENCE</scope>
</reference>
<organism evidence="1">
    <name type="scientific">Anguilla anguilla</name>
    <name type="common">European freshwater eel</name>
    <name type="synonym">Muraena anguilla</name>
    <dbReference type="NCBI Taxonomy" id="7936"/>
    <lineage>
        <taxon>Eukaryota</taxon>
        <taxon>Metazoa</taxon>
        <taxon>Chordata</taxon>
        <taxon>Craniata</taxon>
        <taxon>Vertebrata</taxon>
        <taxon>Euteleostomi</taxon>
        <taxon>Actinopterygii</taxon>
        <taxon>Neopterygii</taxon>
        <taxon>Teleostei</taxon>
        <taxon>Anguilliformes</taxon>
        <taxon>Anguillidae</taxon>
        <taxon>Anguilla</taxon>
    </lineage>
</organism>
<evidence type="ECO:0000313" key="1">
    <source>
        <dbReference type="EMBL" id="JAH76736.1"/>
    </source>
</evidence>